<dbReference type="SMART" id="SM00020">
    <property type="entry name" value="Tryp_SPc"/>
    <property type="match status" value="2"/>
</dbReference>
<name>A0AA36CZZ3_9BILA</name>
<dbReference type="Pfam" id="PF00089">
    <property type="entry name" value="Trypsin"/>
    <property type="match status" value="2"/>
</dbReference>
<dbReference type="PROSITE" id="PS50240">
    <property type="entry name" value="TRYPSIN_DOM"/>
    <property type="match status" value="2"/>
</dbReference>
<dbReference type="Gene3D" id="2.40.10.10">
    <property type="entry name" value="Trypsin-like serine proteases"/>
    <property type="match status" value="2"/>
</dbReference>
<evidence type="ECO:0000256" key="1">
    <source>
        <dbReference type="ARBA" id="ARBA00023157"/>
    </source>
</evidence>
<evidence type="ECO:0000313" key="4">
    <source>
        <dbReference type="EMBL" id="CAJ0577524.1"/>
    </source>
</evidence>
<dbReference type="InterPro" id="IPR009003">
    <property type="entry name" value="Peptidase_S1_PA"/>
</dbReference>
<dbReference type="InterPro" id="IPR043504">
    <property type="entry name" value="Peptidase_S1_PA_chymotrypsin"/>
</dbReference>
<accession>A0AA36CZZ3</accession>
<feature type="domain" description="Peptidase S1" evidence="3">
    <location>
        <begin position="409"/>
        <end position="674"/>
    </location>
</feature>
<dbReference type="Proteomes" id="UP001177023">
    <property type="component" value="Unassembled WGS sequence"/>
</dbReference>
<dbReference type="AlphaFoldDB" id="A0AA36CZZ3"/>
<dbReference type="InterPro" id="IPR001314">
    <property type="entry name" value="Peptidase_S1A"/>
</dbReference>
<gene>
    <name evidence="4" type="ORF">MSPICULIGERA_LOCUS15796</name>
</gene>
<dbReference type="PANTHER" id="PTHR24256">
    <property type="entry name" value="TRYPTASE-RELATED"/>
    <property type="match status" value="1"/>
</dbReference>
<comment type="caution">
    <text evidence="4">The sequence shown here is derived from an EMBL/GenBank/DDBJ whole genome shotgun (WGS) entry which is preliminary data.</text>
</comment>
<dbReference type="SUPFAM" id="SSF50494">
    <property type="entry name" value="Trypsin-like serine proteases"/>
    <property type="match status" value="2"/>
</dbReference>
<keyword evidence="5" id="KW-1185">Reference proteome</keyword>
<feature type="domain" description="Peptidase S1" evidence="3">
    <location>
        <begin position="102"/>
        <end position="369"/>
    </location>
</feature>
<comment type="similarity">
    <text evidence="2">Belongs to the peptidase S1 family. CLIP subfamily.</text>
</comment>
<dbReference type="EMBL" id="CATQJA010002651">
    <property type="protein sequence ID" value="CAJ0577524.1"/>
    <property type="molecule type" value="Genomic_DNA"/>
</dbReference>
<dbReference type="InterPro" id="IPR001254">
    <property type="entry name" value="Trypsin_dom"/>
</dbReference>
<dbReference type="InterPro" id="IPR018114">
    <property type="entry name" value="TRYPSIN_HIS"/>
</dbReference>
<sequence length="681" mass="75590">MGASREENSNLTNRCGYSLLEKAEAENKLGEVLAYGNYVARLREQPGLELTGEEKAFFNEAMMAILTPPEEFDQLPHMQLDYICRLAKDVNSAIMERSHSSLVGGHAVVNEKLERFLWAVALFRSDPTSSEVKPFCSGTLISDRHILTAAHCTADLDKEEDSKSEKTQPTWAEHDIYVALGAKCVVKSGVCEGRKAERTIVKVKNIVVPKEAIYGANWRRGGDIAILELETPVKEASNIKYACLPGWKITMPKRKTYVHWGWGYLEHETAGNPVRSTSDTLNYLEDVELFDCASKSERQAGDKDVLCGRSDQYNQGIEGGDSGSGFELKGERGRPNLVVGVSVYVASKSDESYSTDIRRYAKWICDLTGLCYMKHNTKKTITPLDATIDSTLAERCGSNLGKLPEADSIVGGKPVQNESDERFPWAVAFFRSDPAASGERPYCTGTLLSDRHVMTAAHCVQTWGPNNEYEEAEWFPMERYYVVMGAKCVVSNGQCEALRARRTIRRIINAVVPMEMSNHPTKRRGGDIAIIELETPVLENATMKYACLPPATLDLPHTADYTEWGWGLLRHGTPQDPSPPASDTLNYLDGVTLDECTPKKSSTAGDLDVICGHSVGYNDGIEEGDSGSGFEWQRKGKGPNYVIGVSAYTVGNKANVGYMTDVRRYAKWICEHTKICYMRRK</sequence>
<evidence type="ECO:0000259" key="3">
    <source>
        <dbReference type="PROSITE" id="PS50240"/>
    </source>
</evidence>
<dbReference type="GO" id="GO:0004252">
    <property type="term" value="F:serine-type endopeptidase activity"/>
    <property type="evidence" value="ECO:0007669"/>
    <property type="project" value="InterPro"/>
</dbReference>
<feature type="non-terminal residue" evidence="4">
    <location>
        <position position="1"/>
    </location>
</feature>
<reference evidence="4" key="1">
    <citation type="submission" date="2023-06" db="EMBL/GenBank/DDBJ databases">
        <authorList>
            <person name="Delattre M."/>
        </authorList>
    </citation>
    <scope>NUCLEOTIDE SEQUENCE</scope>
    <source>
        <strain evidence="4">AF72</strain>
    </source>
</reference>
<keyword evidence="1" id="KW-1015">Disulfide bond</keyword>
<organism evidence="4 5">
    <name type="scientific">Mesorhabditis spiculigera</name>
    <dbReference type="NCBI Taxonomy" id="96644"/>
    <lineage>
        <taxon>Eukaryota</taxon>
        <taxon>Metazoa</taxon>
        <taxon>Ecdysozoa</taxon>
        <taxon>Nematoda</taxon>
        <taxon>Chromadorea</taxon>
        <taxon>Rhabditida</taxon>
        <taxon>Rhabditina</taxon>
        <taxon>Rhabditomorpha</taxon>
        <taxon>Rhabditoidea</taxon>
        <taxon>Rhabditidae</taxon>
        <taxon>Mesorhabditinae</taxon>
        <taxon>Mesorhabditis</taxon>
    </lineage>
</organism>
<dbReference type="InterPro" id="IPR051487">
    <property type="entry name" value="Ser/Thr_Proteases_Immune/Dev"/>
</dbReference>
<evidence type="ECO:0000313" key="5">
    <source>
        <dbReference type="Proteomes" id="UP001177023"/>
    </source>
</evidence>
<protein>
    <recommendedName>
        <fullName evidence="3">Peptidase S1 domain-containing protein</fullName>
    </recommendedName>
</protein>
<dbReference type="PRINTS" id="PR00722">
    <property type="entry name" value="CHYMOTRYPSIN"/>
</dbReference>
<dbReference type="PROSITE" id="PS00134">
    <property type="entry name" value="TRYPSIN_HIS"/>
    <property type="match status" value="2"/>
</dbReference>
<evidence type="ECO:0000256" key="2">
    <source>
        <dbReference type="ARBA" id="ARBA00024195"/>
    </source>
</evidence>
<proteinExistence type="inferred from homology"/>
<dbReference type="GO" id="GO:0006508">
    <property type="term" value="P:proteolysis"/>
    <property type="evidence" value="ECO:0007669"/>
    <property type="project" value="InterPro"/>
</dbReference>